<sequence length="262" mass="28217">MGWDRHNPERGIPQAVRAVLCAGVATGGVALWMLYGTGSFFTNAALAVLLSLCAAAYILGAERKSATVETDSIRRPAPPRPLAARPIQVDTKSARRRTWDADVARHEAILLSYLPYETDPHVVMRYPAITDLTQEPTADFFDALHAAGSLRTESYPDDQPTETAYGQRVAALARAWAAAERHAKQRGTSYLDPVDARRLAQASKLLRHAEGATTEAERAAYLHQVKALVDVLIDNGAVALPAGALAQIGSVAARSLTERAPD</sequence>
<protein>
    <submittedName>
        <fullName evidence="2">Uncharacterized protein</fullName>
    </submittedName>
</protein>
<reference evidence="2 3" key="1">
    <citation type="submission" date="2018-03" db="EMBL/GenBank/DDBJ databases">
        <title>Genomic Encyclopedia of Archaeal and Bacterial Type Strains, Phase II (KMG-II): from individual species to whole genera.</title>
        <authorList>
            <person name="Goeker M."/>
        </authorList>
    </citation>
    <scope>NUCLEOTIDE SEQUENCE [LARGE SCALE GENOMIC DNA]</scope>
    <source>
        <strain evidence="2 3">DSM 100065</strain>
    </source>
</reference>
<dbReference type="RefSeq" id="WP_146135285.1">
    <property type="nucleotide sequence ID" value="NZ_PVUE01000002.1"/>
</dbReference>
<keyword evidence="1" id="KW-1133">Transmembrane helix</keyword>
<name>A0A2T1A561_9ACTN</name>
<evidence type="ECO:0000313" key="3">
    <source>
        <dbReference type="Proteomes" id="UP000237752"/>
    </source>
</evidence>
<accession>A0A2T1A561</accession>
<dbReference type="AlphaFoldDB" id="A0A2T1A561"/>
<keyword evidence="1" id="KW-0812">Transmembrane</keyword>
<feature type="transmembrane region" description="Helical" evidence="1">
    <location>
        <begin position="15"/>
        <end position="34"/>
    </location>
</feature>
<evidence type="ECO:0000256" key="1">
    <source>
        <dbReference type="SAM" id="Phobius"/>
    </source>
</evidence>
<dbReference type="Proteomes" id="UP000237752">
    <property type="component" value="Unassembled WGS sequence"/>
</dbReference>
<dbReference type="EMBL" id="PVUE01000002">
    <property type="protein sequence ID" value="PRZ43745.1"/>
    <property type="molecule type" value="Genomic_DNA"/>
</dbReference>
<gene>
    <name evidence="2" type="ORF">CLV47_102436</name>
</gene>
<keyword evidence="1" id="KW-0472">Membrane</keyword>
<proteinExistence type="predicted"/>
<comment type="caution">
    <text evidence="2">The sequence shown here is derived from an EMBL/GenBank/DDBJ whole genome shotgun (WGS) entry which is preliminary data.</text>
</comment>
<organism evidence="2 3">
    <name type="scientific">Antricoccus suffuscus</name>
    <dbReference type="NCBI Taxonomy" id="1629062"/>
    <lineage>
        <taxon>Bacteria</taxon>
        <taxon>Bacillati</taxon>
        <taxon>Actinomycetota</taxon>
        <taxon>Actinomycetes</taxon>
        <taxon>Geodermatophilales</taxon>
        <taxon>Antricoccaceae</taxon>
        <taxon>Antricoccus</taxon>
    </lineage>
</organism>
<evidence type="ECO:0000313" key="2">
    <source>
        <dbReference type="EMBL" id="PRZ43745.1"/>
    </source>
</evidence>
<keyword evidence="3" id="KW-1185">Reference proteome</keyword>
<dbReference type="OrthoDB" id="4520927at2"/>
<feature type="transmembrane region" description="Helical" evidence="1">
    <location>
        <begin position="40"/>
        <end position="59"/>
    </location>
</feature>